<evidence type="ECO:0000313" key="3">
    <source>
        <dbReference type="Proteomes" id="UP000015105"/>
    </source>
</evidence>
<reference evidence="3" key="1">
    <citation type="journal article" date="2014" name="Science">
        <title>Ancient hybridizations among the ancestral genomes of bread wheat.</title>
        <authorList>
            <consortium name="International Wheat Genome Sequencing Consortium,"/>
            <person name="Marcussen T."/>
            <person name="Sandve S.R."/>
            <person name="Heier L."/>
            <person name="Spannagl M."/>
            <person name="Pfeifer M."/>
            <person name="Jakobsen K.S."/>
            <person name="Wulff B.B."/>
            <person name="Steuernagel B."/>
            <person name="Mayer K.F."/>
            <person name="Olsen O.A."/>
        </authorList>
    </citation>
    <scope>NUCLEOTIDE SEQUENCE [LARGE SCALE GENOMIC DNA]</scope>
    <source>
        <strain evidence="3">cv. AL8/78</strain>
    </source>
</reference>
<protein>
    <submittedName>
        <fullName evidence="2">Uncharacterized protein</fullName>
    </submittedName>
</protein>
<dbReference type="Gramene" id="AET5Gv21100100.5">
    <property type="protein sequence ID" value="AET5Gv21100100.5"/>
    <property type="gene ID" value="AET5Gv21100100"/>
</dbReference>
<feature type="chain" id="PRO_5019581345" evidence="1">
    <location>
        <begin position="19"/>
        <end position="42"/>
    </location>
</feature>
<name>A0A453M937_AEGTS</name>
<reference evidence="3" key="2">
    <citation type="journal article" date="2017" name="Nat. Plants">
        <title>The Aegilops tauschii genome reveals multiple impacts of transposons.</title>
        <authorList>
            <person name="Zhao G."/>
            <person name="Zou C."/>
            <person name="Li K."/>
            <person name="Wang K."/>
            <person name="Li T."/>
            <person name="Gao L."/>
            <person name="Zhang X."/>
            <person name="Wang H."/>
            <person name="Yang Z."/>
            <person name="Liu X."/>
            <person name="Jiang W."/>
            <person name="Mao L."/>
            <person name="Kong X."/>
            <person name="Jiao Y."/>
            <person name="Jia J."/>
        </authorList>
    </citation>
    <scope>NUCLEOTIDE SEQUENCE [LARGE SCALE GENOMIC DNA]</scope>
    <source>
        <strain evidence="3">cv. AL8/78</strain>
    </source>
</reference>
<proteinExistence type="predicted"/>
<dbReference type="EnsemblPlants" id="AET5Gv21100100.5">
    <property type="protein sequence ID" value="AET5Gv21100100.5"/>
    <property type="gene ID" value="AET5Gv21100100"/>
</dbReference>
<evidence type="ECO:0000313" key="2">
    <source>
        <dbReference type="EnsemblPlants" id="AET5Gv21100100.5"/>
    </source>
</evidence>
<keyword evidence="3" id="KW-1185">Reference proteome</keyword>
<accession>A0A453M937</accession>
<sequence length="42" mass="4545">MFVYTLLLLVCFQGCVFASFGSKCSKPAHHVVALKGLSTLLN</sequence>
<reference evidence="2" key="4">
    <citation type="submission" date="2019-03" db="UniProtKB">
        <authorList>
            <consortium name="EnsemblPlants"/>
        </authorList>
    </citation>
    <scope>IDENTIFICATION</scope>
</reference>
<dbReference type="Proteomes" id="UP000015105">
    <property type="component" value="Chromosome 5D"/>
</dbReference>
<feature type="signal peptide" evidence="1">
    <location>
        <begin position="1"/>
        <end position="18"/>
    </location>
</feature>
<dbReference type="AlphaFoldDB" id="A0A453M937"/>
<organism evidence="2 3">
    <name type="scientific">Aegilops tauschii subsp. strangulata</name>
    <name type="common">Goatgrass</name>
    <dbReference type="NCBI Taxonomy" id="200361"/>
    <lineage>
        <taxon>Eukaryota</taxon>
        <taxon>Viridiplantae</taxon>
        <taxon>Streptophyta</taxon>
        <taxon>Embryophyta</taxon>
        <taxon>Tracheophyta</taxon>
        <taxon>Spermatophyta</taxon>
        <taxon>Magnoliopsida</taxon>
        <taxon>Liliopsida</taxon>
        <taxon>Poales</taxon>
        <taxon>Poaceae</taxon>
        <taxon>BOP clade</taxon>
        <taxon>Pooideae</taxon>
        <taxon>Triticodae</taxon>
        <taxon>Triticeae</taxon>
        <taxon>Triticinae</taxon>
        <taxon>Aegilops</taxon>
    </lineage>
</organism>
<keyword evidence="1" id="KW-0732">Signal</keyword>
<reference evidence="2" key="3">
    <citation type="journal article" date="2017" name="Nature">
        <title>Genome sequence of the progenitor of the wheat D genome Aegilops tauschii.</title>
        <authorList>
            <person name="Luo M.C."/>
            <person name="Gu Y.Q."/>
            <person name="Puiu D."/>
            <person name="Wang H."/>
            <person name="Twardziok S.O."/>
            <person name="Deal K.R."/>
            <person name="Huo N."/>
            <person name="Zhu T."/>
            <person name="Wang L."/>
            <person name="Wang Y."/>
            <person name="McGuire P.E."/>
            <person name="Liu S."/>
            <person name="Long H."/>
            <person name="Ramasamy R.K."/>
            <person name="Rodriguez J.C."/>
            <person name="Van S.L."/>
            <person name="Yuan L."/>
            <person name="Wang Z."/>
            <person name="Xia Z."/>
            <person name="Xiao L."/>
            <person name="Anderson O.D."/>
            <person name="Ouyang S."/>
            <person name="Liang Y."/>
            <person name="Zimin A.V."/>
            <person name="Pertea G."/>
            <person name="Qi P."/>
            <person name="Bennetzen J.L."/>
            <person name="Dai X."/>
            <person name="Dawson M.W."/>
            <person name="Muller H.G."/>
            <person name="Kugler K."/>
            <person name="Rivarola-Duarte L."/>
            <person name="Spannagl M."/>
            <person name="Mayer K.F.X."/>
            <person name="Lu F.H."/>
            <person name="Bevan M.W."/>
            <person name="Leroy P."/>
            <person name="Li P."/>
            <person name="You F.M."/>
            <person name="Sun Q."/>
            <person name="Liu Z."/>
            <person name="Lyons E."/>
            <person name="Wicker T."/>
            <person name="Salzberg S.L."/>
            <person name="Devos K.M."/>
            <person name="Dvorak J."/>
        </authorList>
    </citation>
    <scope>NUCLEOTIDE SEQUENCE [LARGE SCALE GENOMIC DNA]</scope>
    <source>
        <strain evidence="2">cv. AL8/78</strain>
    </source>
</reference>
<evidence type="ECO:0000256" key="1">
    <source>
        <dbReference type="SAM" id="SignalP"/>
    </source>
</evidence>
<reference evidence="2" key="5">
    <citation type="journal article" date="2021" name="G3 (Bethesda)">
        <title>Aegilops tauschii genome assembly Aet v5.0 features greater sequence contiguity and improved annotation.</title>
        <authorList>
            <person name="Wang L."/>
            <person name="Zhu T."/>
            <person name="Rodriguez J.C."/>
            <person name="Deal K.R."/>
            <person name="Dubcovsky J."/>
            <person name="McGuire P.E."/>
            <person name="Lux T."/>
            <person name="Spannagl M."/>
            <person name="Mayer K.F.X."/>
            <person name="Baldrich P."/>
            <person name="Meyers B.C."/>
            <person name="Huo N."/>
            <person name="Gu Y.Q."/>
            <person name="Zhou H."/>
            <person name="Devos K.M."/>
            <person name="Bennetzen J.L."/>
            <person name="Unver T."/>
            <person name="Budak H."/>
            <person name="Gulick P.J."/>
            <person name="Galiba G."/>
            <person name="Kalapos B."/>
            <person name="Nelson D.R."/>
            <person name="Li P."/>
            <person name="You F.M."/>
            <person name="Luo M.C."/>
            <person name="Dvorak J."/>
        </authorList>
    </citation>
    <scope>NUCLEOTIDE SEQUENCE [LARGE SCALE GENOMIC DNA]</scope>
    <source>
        <strain evidence="2">cv. AL8/78</strain>
    </source>
</reference>